<evidence type="ECO:0000256" key="3">
    <source>
        <dbReference type="ARBA" id="ARBA00022801"/>
    </source>
</evidence>
<dbReference type="STRING" id="691883.A0A058ZDY4"/>
<feature type="region of interest" description="Disordered" evidence="8">
    <location>
        <begin position="528"/>
        <end position="610"/>
    </location>
</feature>
<dbReference type="InterPro" id="IPR011545">
    <property type="entry name" value="DEAD/DEAH_box_helicase_dom"/>
</dbReference>
<feature type="compositionally biased region" description="Low complexity" evidence="8">
    <location>
        <begin position="571"/>
        <end position="590"/>
    </location>
</feature>
<proteinExistence type="inferred from homology"/>
<dbReference type="EMBL" id="KB932201">
    <property type="protein sequence ID" value="KCV72610.1"/>
    <property type="molecule type" value="Genomic_DNA"/>
</dbReference>
<evidence type="ECO:0000259" key="9">
    <source>
        <dbReference type="PROSITE" id="PS51192"/>
    </source>
</evidence>
<dbReference type="GO" id="GO:0005524">
    <property type="term" value="F:ATP binding"/>
    <property type="evidence" value="ECO:0007669"/>
    <property type="project" value="UniProtKB-KW"/>
</dbReference>
<dbReference type="InterPro" id="IPR001650">
    <property type="entry name" value="Helicase_C-like"/>
</dbReference>
<dbReference type="PROSITE" id="PS51192">
    <property type="entry name" value="HELICASE_ATP_BIND_1"/>
    <property type="match status" value="1"/>
</dbReference>
<dbReference type="Proteomes" id="UP000030693">
    <property type="component" value="Unassembled WGS sequence"/>
</dbReference>
<keyword evidence="13" id="KW-1185">Reference proteome</keyword>
<evidence type="ECO:0000256" key="4">
    <source>
        <dbReference type="ARBA" id="ARBA00022806"/>
    </source>
</evidence>
<dbReference type="RefSeq" id="XP_009492311.1">
    <property type="nucleotide sequence ID" value="XM_009494036.1"/>
</dbReference>
<feature type="region of interest" description="Disordered" evidence="8">
    <location>
        <begin position="66"/>
        <end position="94"/>
    </location>
</feature>
<dbReference type="CDD" id="cd18787">
    <property type="entry name" value="SF2_C_DEAD"/>
    <property type="match status" value="1"/>
</dbReference>
<dbReference type="GO" id="GO:0003724">
    <property type="term" value="F:RNA helicase activity"/>
    <property type="evidence" value="ECO:0007669"/>
    <property type="project" value="UniProtKB-EC"/>
</dbReference>
<dbReference type="PANTHER" id="PTHR47958">
    <property type="entry name" value="ATP-DEPENDENT RNA HELICASE DBP3"/>
    <property type="match status" value="1"/>
</dbReference>
<dbReference type="Pfam" id="PF00270">
    <property type="entry name" value="DEAD"/>
    <property type="match status" value="1"/>
</dbReference>
<protein>
    <recommendedName>
        <fullName evidence="1">RNA helicase</fullName>
        <ecNumber evidence="1">3.6.4.13</ecNumber>
    </recommendedName>
</protein>
<accession>A0A058ZDY4</accession>
<dbReference type="Pfam" id="PF00271">
    <property type="entry name" value="Helicase_C"/>
    <property type="match status" value="1"/>
</dbReference>
<feature type="domain" description="Helicase C-terminal" evidence="10">
    <location>
        <begin position="361"/>
        <end position="522"/>
    </location>
</feature>
<dbReference type="InterPro" id="IPR014014">
    <property type="entry name" value="RNA_helicase_DEAD_Q_motif"/>
</dbReference>
<sequence>MSAPPHPGKNLSVQQVCDMVHHLNINPESLHRAGIDGEKLLGMNPDVLVHDFGYAPPEADAILRTFHNPEHERRERRPMRPRNPEGQQPTRGIVQGTEEDADQLFADSGDASIASFQNMPVNCTGENIPAPISGFDQADFPAGLYENVVRSRYTQPSPVQAHAIPVIVAGRDLMACAQTGSGKTAAFLLPIISLLMKQDPLPAPKDPRSRAVRPQAIVVSPTRELACQIFDSCRKYTYKTPIRPCVVYGGVHHELQIEQMTKYGADVLIATPGRLLHLLETPGLLDMSFVRFLVLDEADRLLHFGFGDQVNQLLNYLDPDFVRVMMFSATFPPAIQQLAQRILSQDYVFLSVGRVGSMASSIDHVVDYVEESDKHAELVNHLRDLPPNHLVIVFVQTRIQSDSLMNYLLQLGFPTTTLHADMSQYHREYELNEFLTRRKSILVATDVASRGLDIPNVTTVINFDMPATIDDYTHRVGRTGRVGRKGLAISFFNDADTALAGPLLDALMEVGAPIPEWLEALALENRGHGGQSRYRRGGNHHIDRDIRGPAASGGGGAAPRAGGAGVSHQMPAASAPAASGSSAQAAPVSATPATYESMNRSQETYSSWDI</sequence>
<feature type="compositionally biased region" description="Gly residues" evidence="8">
    <location>
        <begin position="551"/>
        <end position="565"/>
    </location>
</feature>
<reference evidence="12" key="1">
    <citation type="submission" date="2013-04" db="EMBL/GenBank/DDBJ databases">
        <title>The Genome Sequence of Fonticula alba ATCC 38817.</title>
        <authorList>
            <consortium name="The Broad Institute Genomics Platform"/>
            <person name="Russ C."/>
            <person name="Cuomo C."/>
            <person name="Burger G."/>
            <person name="Gray M.W."/>
            <person name="Holland P.W.H."/>
            <person name="King N."/>
            <person name="Lang F.B.F."/>
            <person name="Roger A.J."/>
            <person name="Ruiz-Trillo I."/>
            <person name="Brown M."/>
            <person name="Walker B."/>
            <person name="Young S."/>
            <person name="Zeng Q."/>
            <person name="Gargeya S."/>
            <person name="Fitzgerald M."/>
            <person name="Haas B."/>
            <person name="Abouelleil A."/>
            <person name="Allen A.W."/>
            <person name="Alvarado L."/>
            <person name="Arachchi H.M."/>
            <person name="Berlin A.M."/>
            <person name="Chapman S.B."/>
            <person name="Gainer-Dewar J."/>
            <person name="Goldberg J."/>
            <person name="Griggs A."/>
            <person name="Gujja S."/>
            <person name="Hansen M."/>
            <person name="Howarth C."/>
            <person name="Imamovic A."/>
            <person name="Ireland A."/>
            <person name="Larimer J."/>
            <person name="McCowan C."/>
            <person name="Murphy C."/>
            <person name="Pearson M."/>
            <person name="Poon T.W."/>
            <person name="Priest M."/>
            <person name="Roberts A."/>
            <person name="Saif S."/>
            <person name="Shea T."/>
            <person name="Sisk P."/>
            <person name="Sykes S."/>
            <person name="Wortman J."/>
            <person name="Nusbaum C."/>
            <person name="Birren B."/>
        </authorList>
    </citation>
    <scope>NUCLEOTIDE SEQUENCE [LARGE SCALE GENOMIC DNA]</scope>
    <source>
        <strain evidence="12">ATCC 38817</strain>
    </source>
</reference>
<dbReference type="SUPFAM" id="SSF52540">
    <property type="entry name" value="P-loop containing nucleoside triphosphate hydrolases"/>
    <property type="match status" value="1"/>
</dbReference>
<dbReference type="PROSITE" id="PS51195">
    <property type="entry name" value="Q_MOTIF"/>
    <property type="match status" value="1"/>
</dbReference>
<comment type="similarity">
    <text evidence="7">Belongs to the DEAD box helicase family.</text>
</comment>
<feature type="compositionally biased region" description="Polar residues" evidence="8">
    <location>
        <begin position="591"/>
        <end position="610"/>
    </location>
</feature>
<feature type="domain" description="Helicase ATP-binding" evidence="9">
    <location>
        <begin position="164"/>
        <end position="349"/>
    </location>
</feature>
<evidence type="ECO:0000256" key="8">
    <source>
        <dbReference type="SAM" id="MobiDB-lite"/>
    </source>
</evidence>
<evidence type="ECO:0000313" key="13">
    <source>
        <dbReference type="Proteomes" id="UP000030693"/>
    </source>
</evidence>
<evidence type="ECO:0000259" key="10">
    <source>
        <dbReference type="PROSITE" id="PS51194"/>
    </source>
</evidence>
<evidence type="ECO:0000259" key="11">
    <source>
        <dbReference type="PROSITE" id="PS51195"/>
    </source>
</evidence>
<dbReference type="InterPro" id="IPR014001">
    <property type="entry name" value="Helicase_ATP-bd"/>
</dbReference>
<keyword evidence="5 7" id="KW-0067">ATP-binding</keyword>
<dbReference type="SMART" id="SM00487">
    <property type="entry name" value="DEXDc"/>
    <property type="match status" value="1"/>
</dbReference>
<evidence type="ECO:0000313" key="12">
    <source>
        <dbReference type="EMBL" id="KCV72610.1"/>
    </source>
</evidence>
<organism evidence="12">
    <name type="scientific">Fonticula alba</name>
    <name type="common">Slime mold</name>
    <dbReference type="NCBI Taxonomy" id="691883"/>
    <lineage>
        <taxon>Eukaryota</taxon>
        <taxon>Rotosphaerida</taxon>
        <taxon>Fonticulaceae</taxon>
        <taxon>Fonticula</taxon>
    </lineage>
</organism>
<name>A0A058ZDY4_FONAL</name>
<dbReference type="AlphaFoldDB" id="A0A058ZDY4"/>
<dbReference type="GO" id="GO:0016787">
    <property type="term" value="F:hydrolase activity"/>
    <property type="evidence" value="ECO:0007669"/>
    <property type="project" value="UniProtKB-KW"/>
</dbReference>
<dbReference type="GO" id="GO:0003676">
    <property type="term" value="F:nucleic acid binding"/>
    <property type="evidence" value="ECO:0007669"/>
    <property type="project" value="InterPro"/>
</dbReference>
<feature type="short sequence motif" description="Q motif" evidence="6">
    <location>
        <begin position="133"/>
        <end position="161"/>
    </location>
</feature>
<evidence type="ECO:0000256" key="7">
    <source>
        <dbReference type="RuleBase" id="RU000492"/>
    </source>
</evidence>
<keyword evidence="2 7" id="KW-0547">Nucleotide-binding</keyword>
<dbReference type="Gene3D" id="3.40.50.300">
    <property type="entry name" value="P-loop containing nucleotide triphosphate hydrolases"/>
    <property type="match status" value="2"/>
</dbReference>
<keyword evidence="4 7" id="KW-0347">Helicase</keyword>
<evidence type="ECO:0000256" key="5">
    <source>
        <dbReference type="ARBA" id="ARBA00022840"/>
    </source>
</evidence>
<feature type="domain" description="DEAD-box RNA helicase Q" evidence="11">
    <location>
        <begin position="133"/>
        <end position="161"/>
    </location>
</feature>
<evidence type="ECO:0000256" key="2">
    <source>
        <dbReference type="ARBA" id="ARBA00022741"/>
    </source>
</evidence>
<evidence type="ECO:0000256" key="6">
    <source>
        <dbReference type="PROSITE-ProRule" id="PRU00552"/>
    </source>
</evidence>
<dbReference type="eggNOG" id="KOG0335">
    <property type="taxonomic scope" value="Eukaryota"/>
</dbReference>
<dbReference type="InterPro" id="IPR027417">
    <property type="entry name" value="P-loop_NTPase"/>
</dbReference>
<dbReference type="InterPro" id="IPR000629">
    <property type="entry name" value="RNA-helicase_DEAD-box_CS"/>
</dbReference>
<dbReference type="PROSITE" id="PS51194">
    <property type="entry name" value="HELICASE_CTER"/>
    <property type="match status" value="1"/>
</dbReference>
<evidence type="ECO:0000256" key="1">
    <source>
        <dbReference type="ARBA" id="ARBA00012552"/>
    </source>
</evidence>
<dbReference type="EC" id="3.6.4.13" evidence="1"/>
<keyword evidence="3 7" id="KW-0378">Hydrolase</keyword>
<dbReference type="OrthoDB" id="196131at2759"/>
<dbReference type="SMART" id="SM00490">
    <property type="entry name" value="HELICc"/>
    <property type="match status" value="1"/>
</dbReference>
<gene>
    <name evidence="12" type="ORF">H696_00194</name>
</gene>
<dbReference type="GeneID" id="20524919"/>
<dbReference type="PROSITE" id="PS00039">
    <property type="entry name" value="DEAD_ATP_HELICASE"/>
    <property type="match status" value="1"/>
</dbReference>